<gene>
    <name evidence="2" type="ORF">M6B22_21815</name>
</gene>
<accession>A0ABY7K0K5</accession>
<dbReference type="Gene3D" id="3.20.20.100">
    <property type="entry name" value="NADP-dependent oxidoreductase domain"/>
    <property type="match status" value="1"/>
</dbReference>
<feature type="domain" description="NADP-dependent oxidoreductase" evidence="1">
    <location>
        <begin position="16"/>
        <end position="310"/>
    </location>
</feature>
<organism evidence="2 3">
    <name type="scientific">Jatrophihabitans cynanchi</name>
    <dbReference type="NCBI Taxonomy" id="2944128"/>
    <lineage>
        <taxon>Bacteria</taxon>
        <taxon>Bacillati</taxon>
        <taxon>Actinomycetota</taxon>
        <taxon>Actinomycetes</taxon>
        <taxon>Jatrophihabitantales</taxon>
        <taxon>Jatrophihabitantaceae</taxon>
        <taxon>Jatrophihabitans</taxon>
    </lineage>
</organism>
<evidence type="ECO:0000313" key="3">
    <source>
        <dbReference type="Proteomes" id="UP001164693"/>
    </source>
</evidence>
<reference evidence="2" key="1">
    <citation type="submission" date="2022-05" db="EMBL/GenBank/DDBJ databases">
        <title>Jatrophihabitans sp. SB3-54 whole genome sequence.</title>
        <authorList>
            <person name="Suh M.K."/>
            <person name="Eom M.K."/>
            <person name="Kim J.S."/>
            <person name="Kim H.S."/>
            <person name="Do H.E."/>
            <person name="Shin Y.K."/>
            <person name="Lee J.-S."/>
        </authorList>
    </citation>
    <scope>NUCLEOTIDE SEQUENCE</scope>
    <source>
        <strain evidence="2">SB3-54</strain>
    </source>
</reference>
<dbReference type="InterPro" id="IPR020471">
    <property type="entry name" value="AKR"/>
</dbReference>
<dbReference type="InterPro" id="IPR036812">
    <property type="entry name" value="NAD(P)_OxRdtase_dom_sf"/>
</dbReference>
<dbReference type="SUPFAM" id="SSF51430">
    <property type="entry name" value="NAD(P)-linked oxidoreductase"/>
    <property type="match status" value="1"/>
</dbReference>
<dbReference type="InterPro" id="IPR023210">
    <property type="entry name" value="NADP_OxRdtase_dom"/>
</dbReference>
<evidence type="ECO:0000259" key="1">
    <source>
        <dbReference type="Pfam" id="PF00248"/>
    </source>
</evidence>
<protein>
    <submittedName>
        <fullName evidence="2">Aldo/keto reductase</fullName>
    </submittedName>
</protein>
<keyword evidence="3" id="KW-1185">Reference proteome</keyword>
<dbReference type="Pfam" id="PF00248">
    <property type="entry name" value="Aldo_ket_red"/>
    <property type="match status" value="1"/>
</dbReference>
<dbReference type="RefSeq" id="WP_269443664.1">
    <property type="nucleotide sequence ID" value="NZ_CP097463.1"/>
</dbReference>
<proteinExistence type="predicted"/>
<evidence type="ECO:0000313" key="2">
    <source>
        <dbReference type="EMBL" id="WAX57127.1"/>
    </source>
</evidence>
<dbReference type="InterPro" id="IPR050523">
    <property type="entry name" value="AKR_Detox_Biosynth"/>
</dbReference>
<dbReference type="PANTHER" id="PTHR43364">
    <property type="entry name" value="NADH-SPECIFIC METHYLGLYOXAL REDUCTASE-RELATED"/>
    <property type="match status" value="1"/>
</dbReference>
<sequence length="323" mass="33636">MKQRSVGNSGLKVSDLGLGTMTWGVETDADEAAAQLVAFHDAGGTLVDTAASYAYGETERLVGQLLADVVPRADLTIATKAGIARLPDGRRIVDCSRGALLRQLDNSLRALGTDYVDLWYVHWVDDTAPFEETLSALDAAVAAGKVRYAGVSNYCGWRLGRAVTWQRAVPGRAPVVADQVRYSLLDRGVEREVVPAAAALGVGLLPWSPLGGGVLTGKYRAGVPADSRASASSRALPIDQRPQAAGIVEAVATAADGLATSAVAVALAWLRDRPGVTAPILGARTLGQLTAALACDTLDLPAEIRDALDDVSAPPVGYPEDVS</sequence>
<dbReference type="EMBL" id="CP097463">
    <property type="protein sequence ID" value="WAX57127.1"/>
    <property type="molecule type" value="Genomic_DNA"/>
</dbReference>
<dbReference type="PANTHER" id="PTHR43364:SF18">
    <property type="entry name" value="OXIDOREDUCTASE"/>
    <property type="match status" value="1"/>
</dbReference>
<dbReference type="PRINTS" id="PR00069">
    <property type="entry name" value="ALDKETRDTASE"/>
</dbReference>
<name>A0ABY7K0K5_9ACTN</name>
<dbReference type="Proteomes" id="UP001164693">
    <property type="component" value="Chromosome"/>
</dbReference>